<evidence type="ECO:0000256" key="1">
    <source>
        <dbReference type="ARBA" id="ARBA00008080"/>
    </source>
</evidence>
<sequence>MVFQTIRYRQANKKVRRALTNIFGIGPNLANHICDTVGISNQKINELTSSQIDRISSLITNQYFYGSELKKIIKADKQRLTRIGAFKGQK</sequence>
<gene>
    <name evidence="5" type="primary">rps13</name>
</gene>
<proteinExistence type="inferred from homology"/>
<organism evidence="5">
    <name type="scientific">Tetraselmis sp. CCMP 881</name>
    <dbReference type="NCBI Taxonomy" id="1812852"/>
    <lineage>
        <taxon>Eukaryota</taxon>
        <taxon>Viridiplantae</taxon>
        <taxon>Chlorophyta</taxon>
        <taxon>core chlorophytes</taxon>
        <taxon>Chlorodendrophyceae</taxon>
        <taxon>Chlorodendrales</taxon>
        <taxon>Chlorodendraceae</taxon>
        <taxon>Tetraselmis</taxon>
    </lineage>
</organism>
<evidence type="ECO:0000256" key="3">
    <source>
        <dbReference type="ARBA" id="ARBA00023274"/>
    </source>
</evidence>
<evidence type="ECO:0000256" key="4">
    <source>
        <dbReference type="RuleBase" id="RU003830"/>
    </source>
</evidence>
<comment type="similarity">
    <text evidence="1 4">Belongs to the universal ribosomal protein uS13 family.</text>
</comment>
<dbReference type="SUPFAM" id="SSF46946">
    <property type="entry name" value="S13-like H2TH domain"/>
    <property type="match status" value="1"/>
</dbReference>
<dbReference type="InterPro" id="IPR001892">
    <property type="entry name" value="Ribosomal_uS13"/>
</dbReference>
<dbReference type="GO" id="GO:0006412">
    <property type="term" value="P:translation"/>
    <property type="evidence" value="ECO:0007669"/>
    <property type="project" value="InterPro"/>
</dbReference>
<dbReference type="PIRSF" id="PIRSF002134">
    <property type="entry name" value="Ribosomal_S13"/>
    <property type="match status" value="1"/>
</dbReference>
<geneLocation type="mitochondrion" evidence="5"/>
<name>A0A650AR69_9CHLO</name>
<protein>
    <submittedName>
        <fullName evidence="5">Ribosomal protein S13</fullName>
    </submittedName>
</protein>
<dbReference type="PROSITE" id="PS50159">
    <property type="entry name" value="RIBOSOMAL_S13_2"/>
    <property type="match status" value="1"/>
</dbReference>
<keyword evidence="3 4" id="KW-0687">Ribonucleoprotein</keyword>
<dbReference type="GO" id="GO:1990904">
    <property type="term" value="C:ribonucleoprotein complex"/>
    <property type="evidence" value="ECO:0007669"/>
    <property type="project" value="UniProtKB-KW"/>
</dbReference>
<dbReference type="Gene3D" id="1.10.8.50">
    <property type="match status" value="1"/>
</dbReference>
<dbReference type="Pfam" id="PF00416">
    <property type="entry name" value="Ribosomal_S13"/>
    <property type="match status" value="1"/>
</dbReference>
<dbReference type="AlphaFoldDB" id="A0A650AR69"/>
<accession>A0A650AR69</accession>
<dbReference type="GO" id="GO:0005840">
    <property type="term" value="C:ribosome"/>
    <property type="evidence" value="ECO:0007669"/>
    <property type="project" value="UniProtKB-KW"/>
</dbReference>
<dbReference type="GO" id="GO:0003735">
    <property type="term" value="F:structural constituent of ribosome"/>
    <property type="evidence" value="ECO:0007669"/>
    <property type="project" value="InterPro"/>
</dbReference>
<dbReference type="GO" id="GO:0003723">
    <property type="term" value="F:RNA binding"/>
    <property type="evidence" value="ECO:0007669"/>
    <property type="project" value="InterPro"/>
</dbReference>
<dbReference type="InterPro" id="IPR010979">
    <property type="entry name" value="Ribosomal_uS13-like_H2TH"/>
</dbReference>
<reference evidence="5" key="1">
    <citation type="submission" date="2019-11" db="EMBL/GenBank/DDBJ databases">
        <title>Complete mitogenomes of the chlorophyte green algae Scherffelia dubia and Tetraselmis sp. CCMP 881 (Chlorodendrophyceae).</title>
        <authorList>
            <person name="Turmel M."/>
            <person name="Otis C."/>
            <person name="de Cambiaire J.-C."/>
            <person name="Lemieux C."/>
        </authorList>
    </citation>
    <scope>NUCLEOTIDE SEQUENCE</scope>
</reference>
<keyword evidence="5" id="KW-0496">Mitochondrion</keyword>
<keyword evidence="2 4" id="KW-0689">Ribosomal protein</keyword>
<dbReference type="EMBL" id="MN642087">
    <property type="protein sequence ID" value="QGP70644.1"/>
    <property type="molecule type" value="Genomic_DNA"/>
</dbReference>
<evidence type="ECO:0000313" key="5">
    <source>
        <dbReference type="EMBL" id="QGP70644.1"/>
    </source>
</evidence>
<evidence type="ECO:0000256" key="2">
    <source>
        <dbReference type="ARBA" id="ARBA00022980"/>
    </source>
</evidence>